<evidence type="ECO:0000313" key="2">
    <source>
        <dbReference type="Proteomes" id="UP000828390"/>
    </source>
</evidence>
<protein>
    <submittedName>
        <fullName evidence="1">Uncharacterized protein</fullName>
    </submittedName>
</protein>
<dbReference type="EMBL" id="JAIWYP010000001">
    <property type="protein sequence ID" value="KAH3885145.1"/>
    <property type="molecule type" value="Genomic_DNA"/>
</dbReference>
<dbReference type="AlphaFoldDB" id="A0A9D4MZQ5"/>
<reference evidence="1" key="2">
    <citation type="submission" date="2020-11" db="EMBL/GenBank/DDBJ databases">
        <authorList>
            <person name="McCartney M.A."/>
            <person name="Auch B."/>
            <person name="Kono T."/>
            <person name="Mallez S."/>
            <person name="Becker A."/>
            <person name="Gohl D.M."/>
            <person name="Silverstein K.A.T."/>
            <person name="Koren S."/>
            <person name="Bechman K.B."/>
            <person name="Herman A."/>
            <person name="Abrahante J.E."/>
            <person name="Garbe J."/>
        </authorList>
    </citation>
    <scope>NUCLEOTIDE SEQUENCE</scope>
    <source>
        <strain evidence="1">Duluth1</strain>
        <tissue evidence="1">Whole animal</tissue>
    </source>
</reference>
<sequence length="329" mass="37628">MSSGALMCEALSKMIGTFNSILHCGFNPAELNPITLRKIYVNVVLPKALYGSPLWCNYSNGDINQLEISHRRCVKQILSVGRYTNTDVALSCLNIESAKELIDFEKLEFFGQLCRLPARFLAKKVFIHRLTRYCLGCVNMQGLIPDIYRLLQKYSLMPTLETYLESGVFPGKMAWKRIIKNSVRITNRQRRSDIANKITCREDLKLFEADRPLTAIVISKTSPSLSVNHKSTKILSMAMSRQFASKCAICYKFTDSIVNHTLWFCEKTESKRNKLIVELYRVIGHCKFMQFMALPVLTMSRHLVCLALTVTEDGLFSNFVLLKFICDLF</sequence>
<organism evidence="1 2">
    <name type="scientific">Dreissena polymorpha</name>
    <name type="common">Zebra mussel</name>
    <name type="synonym">Mytilus polymorpha</name>
    <dbReference type="NCBI Taxonomy" id="45954"/>
    <lineage>
        <taxon>Eukaryota</taxon>
        <taxon>Metazoa</taxon>
        <taxon>Spiralia</taxon>
        <taxon>Lophotrochozoa</taxon>
        <taxon>Mollusca</taxon>
        <taxon>Bivalvia</taxon>
        <taxon>Autobranchia</taxon>
        <taxon>Heteroconchia</taxon>
        <taxon>Euheterodonta</taxon>
        <taxon>Imparidentia</taxon>
        <taxon>Neoheterodontei</taxon>
        <taxon>Myida</taxon>
        <taxon>Dreissenoidea</taxon>
        <taxon>Dreissenidae</taxon>
        <taxon>Dreissena</taxon>
    </lineage>
</organism>
<dbReference type="Proteomes" id="UP000828390">
    <property type="component" value="Unassembled WGS sequence"/>
</dbReference>
<gene>
    <name evidence="1" type="ORF">DPMN_009135</name>
</gene>
<name>A0A9D4MZQ5_DREPO</name>
<evidence type="ECO:0000313" key="1">
    <source>
        <dbReference type="EMBL" id="KAH3885145.1"/>
    </source>
</evidence>
<reference evidence="1" key="1">
    <citation type="journal article" date="2019" name="bioRxiv">
        <title>The Genome of the Zebra Mussel, Dreissena polymorpha: A Resource for Invasive Species Research.</title>
        <authorList>
            <person name="McCartney M.A."/>
            <person name="Auch B."/>
            <person name="Kono T."/>
            <person name="Mallez S."/>
            <person name="Zhang Y."/>
            <person name="Obille A."/>
            <person name="Becker A."/>
            <person name="Abrahante J.E."/>
            <person name="Garbe J."/>
            <person name="Badalamenti J.P."/>
            <person name="Herman A."/>
            <person name="Mangelson H."/>
            <person name="Liachko I."/>
            <person name="Sullivan S."/>
            <person name="Sone E.D."/>
            <person name="Koren S."/>
            <person name="Silverstein K.A.T."/>
            <person name="Beckman K.B."/>
            <person name="Gohl D.M."/>
        </authorList>
    </citation>
    <scope>NUCLEOTIDE SEQUENCE</scope>
    <source>
        <strain evidence="1">Duluth1</strain>
        <tissue evidence="1">Whole animal</tissue>
    </source>
</reference>
<keyword evidence="2" id="KW-1185">Reference proteome</keyword>
<comment type="caution">
    <text evidence="1">The sequence shown here is derived from an EMBL/GenBank/DDBJ whole genome shotgun (WGS) entry which is preliminary data.</text>
</comment>
<accession>A0A9D4MZQ5</accession>
<proteinExistence type="predicted"/>